<keyword evidence="5" id="KW-0804">Transcription</keyword>
<dbReference type="RefSeq" id="WP_208843768.1">
    <property type="nucleotide sequence ID" value="NZ_CP072133.1"/>
</dbReference>
<dbReference type="Gene3D" id="1.10.10.10">
    <property type="entry name" value="Winged helix-like DNA-binding domain superfamily/Winged helix DNA-binding domain"/>
    <property type="match status" value="1"/>
</dbReference>
<gene>
    <name evidence="7" type="ORF">J5O05_04465</name>
</gene>
<dbReference type="GO" id="GO:0006950">
    <property type="term" value="P:response to stress"/>
    <property type="evidence" value="ECO:0007669"/>
    <property type="project" value="TreeGrafter"/>
</dbReference>
<dbReference type="AlphaFoldDB" id="A0A975HLI8"/>
<protein>
    <submittedName>
        <fullName evidence="7">Winged helix-turn-helix transcriptional regulator</fullName>
    </submittedName>
</protein>
<evidence type="ECO:0000259" key="6">
    <source>
        <dbReference type="PROSITE" id="PS50995"/>
    </source>
</evidence>
<dbReference type="EMBL" id="CP072133">
    <property type="protein sequence ID" value="QTH72146.1"/>
    <property type="molecule type" value="Genomic_DNA"/>
</dbReference>
<keyword evidence="8" id="KW-1185">Reference proteome</keyword>
<keyword evidence="4" id="KW-0238">DNA-binding</keyword>
<dbReference type="Pfam" id="PF22381">
    <property type="entry name" value="Staph_reg_Sar_Rot"/>
    <property type="match status" value="1"/>
</dbReference>
<evidence type="ECO:0000313" key="8">
    <source>
        <dbReference type="Proteomes" id="UP000664904"/>
    </source>
</evidence>
<dbReference type="Proteomes" id="UP000664904">
    <property type="component" value="Chromosome"/>
</dbReference>
<accession>A0A975HLI8</accession>
<evidence type="ECO:0000256" key="2">
    <source>
        <dbReference type="ARBA" id="ARBA00022490"/>
    </source>
</evidence>
<dbReference type="InterPro" id="IPR055166">
    <property type="entry name" value="Transc_reg_Sar_Rot_HTH"/>
</dbReference>
<organism evidence="7 8">
    <name type="scientific">Pseudoalteromonas xiamenensis</name>
    <dbReference type="NCBI Taxonomy" id="882626"/>
    <lineage>
        <taxon>Bacteria</taxon>
        <taxon>Pseudomonadati</taxon>
        <taxon>Pseudomonadota</taxon>
        <taxon>Gammaproteobacteria</taxon>
        <taxon>Alteromonadales</taxon>
        <taxon>Pseudoalteromonadaceae</taxon>
        <taxon>Pseudoalteromonas</taxon>
    </lineage>
</organism>
<evidence type="ECO:0000256" key="3">
    <source>
        <dbReference type="ARBA" id="ARBA00023015"/>
    </source>
</evidence>
<proteinExistence type="predicted"/>
<dbReference type="GO" id="GO:0003700">
    <property type="term" value="F:DNA-binding transcription factor activity"/>
    <property type="evidence" value="ECO:0007669"/>
    <property type="project" value="InterPro"/>
</dbReference>
<dbReference type="InterPro" id="IPR036390">
    <property type="entry name" value="WH_DNA-bd_sf"/>
</dbReference>
<dbReference type="GO" id="GO:0003677">
    <property type="term" value="F:DNA binding"/>
    <property type="evidence" value="ECO:0007669"/>
    <property type="project" value="UniProtKB-KW"/>
</dbReference>
<dbReference type="SUPFAM" id="SSF46785">
    <property type="entry name" value="Winged helix' DNA-binding domain"/>
    <property type="match status" value="1"/>
</dbReference>
<dbReference type="PROSITE" id="PS50995">
    <property type="entry name" value="HTH_MARR_2"/>
    <property type="match status" value="1"/>
</dbReference>
<sequence>MKHPQLLLKNQLCHRLYQASNRIVRSYRPHLTQLGLTYPQYVVMMALWEEDNVVVKDILERTTIDAGALSLILQKLSEKQLINVVAGEEDKRQKVIKLTLSGKEMSEHAAAIPAQMRCTFSDLSDDEVKQLTALLDKLNSLKESCANND</sequence>
<comment type="subcellular location">
    <subcellularLocation>
        <location evidence="1">Cytoplasm</location>
    </subcellularLocation>
</comment>
<feature type="domain" description="HTH marR-type" evidence="6">
    <location>
        <begin position="9"/>
        <end position="140"/>
    </location>
</feature>
<dbReference type="KEGG" id="pxi:J5O05_04465"/>
<keyword evidence="3" id="KW-0805">Transcription regulation</keyword>
<dbReference type="PANTHER" id="PTHR33164">
    <property type="entry name" value="TRANSCRIPTIONAL REGULATOR, MARR FAMILY"/>
    <property type="match status" value="1"/>
</dbReference>
<dbReference type="PANTHER" id="PTHR33164:SF5">
    <property type="entry name" value="ORGANIC HYDROPEROXIDE RESISTANCE TRANSCRIPTIONAL REGULATOR"/>
    <property type="match status" value="1"/>
</dbReference>
<keyword evidence="2" id="KW-0963">Cytoplasm</keyword>
<dbReference type="InterPro" id="IPR036388">
    <property type="entry name" value="WH-like_DNA-bd_sf"/>
</dbReference>
<dbReference type="InterPro" id="IPR000835">
    <property type="entry name" value="HTH_MarR-typ"/>
</dbReference>
<dbReference type="SMART" id="SM00347">
    <property type="entry name" value="HTH_MARR"/>
    <property type="match status" value="1"/>
</dbReference>
<evidence type="ECO:0000256" key="5">
    <source>
        <dbReference type="ARBA" id="ARBA00023163"/>
    </source>
</evidence>
<evidence type="ECO:0000313" key="7">
    <source>
        <dbReference type="EMBL" id="QTH72146.1"/>
    </source>
</evidence>
<dbReference type="InterPro" id="IPR039422">
    <property type="entry name" value="MarR/SlyA-like"/>
</dbReference>
<reference evidence="7" key="1">
    <citation type="submission" date="2021-03" db="EMBL/GenBank/DDBJ databases">
        <title>Complete Genome of Pseudoalteromonas xiamenensis STKMTI.2, a new potential marine bacterium producing anti-Vibrio compounds.</title>
        <authorList>
            <person name="Handayani D.P."/>
            <person name="Isnansetyo A."/>
            <person name="Istiqomah I."/>
            <person name="Jumina J."/>
        </authorList>
    </citation>
    <scope>NUCLEOTIDE SEQUENCE</scope>
    <source>
        <strain evidence="7">STKMTI.2</strain>
    </source>
</reference>
<dbReference type="GO" id="GO:0005737">
    <property type="term" value="C:cytoplasm"/>
    <property type="evidence" value="ECO:0007669"/>
    <property type="project" value="UniProtKB-SubCell"/>
</dbReference>
<name>A0A975HLI8_9GAMM</name>
<evidence type="ECO:0000256" key="4">
    <source>
        <dbReference type="ARBA" id="ARBA00023125"/>
    </source>
</evidence>
<evidence type="ECO:0000256" key="1">
    <source>
        <dbReference type="ARBA" id="ARBA00004496"/>
    </source>
</evidence>